<reference evidence="2" key="1">
    <citation type="journal article" date="2023" name="Hortic. Res.">
        <title>A chromosome-level phased genome enabling allele-level studies in sweet orange: a case study on citrus Huanglongbing tolerance.</title>
        <authorList>
            <person name="Wu B."/>
            <person name="Yu Q."/>
            <person name="Deng Z."/>
            <person name="Duan Y."/>
            <person name="Luo F."/>
            <person name="Gmitter F. Jr."/>
        </authorList>
    </citation>
    <scope>NUCLEOTIDE SEQUENCE [LARGE SCALE GENOMIC DNA]</scope>
    <source>
        <strain evidence="2">cv. Valencia</strain>
    </source>
</reference>
<protein>
    <submittedName>
        <fullName evidence="1">Uncharacterized protein</fullName>
    </submittedName>
</protein>
<keyword evidence="2" id="KW-1185">Reference proteome</keyword>
<evidence type="ECO:0000313" key="2">
    <source>
        <dbReference type="Proteomes" id="UP000829398"/>
    </source>
</evidence>
<gene>
    <name evidence="1" type="ORF">KPL71_021456</name>
</gene>
<evidence type="ECO:0000313" key="1">
    <source>
        <dbReference type="EMBL" id="KAH9716417.1"/>
    </source>
</evidence>
<comment type="caution">
    <text evidence="1">The sequence shown here is derived from an EMBL/GenBank/DDBJ whole genome shotgun (WGS) entry which is preliminary data.</text>
</comment>
<dbReference type="EMBL" id="CM039176">
    <property type="protein sequence ID" value="KAH9716417.1"/>
    <property type="molecule type" value="Genomic_DNA"/>
</dbReference>
<accession>A0ACB8JGK8</accession>
<name>A0ACB8JGK8_CITSI</name>
<sequence>MLNKGVNIEGLRAAMQQVWRSVKEFKVECAGNNVFIFKLNSEEEKKRVFMGGPWHFVRALIVMTEPKGIGDVNDQSFMHASFWVQIHNVPIMCMHKGAVQKLGEKIGDAEEVEIDEDGECIGIFARLRISINKTQPLKKILFIESKGKKKILMAVVYERLPDFCFCCGILGHQYRECLKYRGQPKGKLPYSIWLKAKTAAERAKLNRDKERWNNEHHKPNSPPATSRQQWHLNPVLGSSSGATHVGKSKNTEQIGVNHVAGVVEEQSMQSIEGSTQQLIDCKMQASITNTIDSTRAVCKNEGNNGVTEIAIESGRESYKKVIYKKNMQLREKNDKGEVIRGLKNANPKLKGKNGSYKPGT</sequence>
<dbReference type="Proteomes" id="UP000829398">
    <property type="component" value="Chromosome 7"/>
</dbReference>
<organism evidence="1 2">
    <name type="scientific">Citrus sinensis</name>
    <name type="common">Sweet orange</name>
    <name type="synonym">Citrus aurantium var. sinensis</name>
    <dbReference type="NCBI Taxonomy" id="2711"/>
    <lineage>
        <taxon>Eukaryota</taxon>
        <taxon>Viridiplantae</taxon>
        <taxon>Streptophyta</taxon>
        <taxon>Embryophyta</taxon>
        <taxon>Tracheophyta</taxon>
        <taxon>Spermatophyta</taxon>
        <taxon>Magnoliopsida</taxon>
        <taxon>eudicotyledons</taxon>
        <taxon>Gunneridae</taxon>
        <taxon>Pentapetalae</taxon>
        <taxon>rosids</taxon>
        <taxon>malvids</taxon>
        <taxon>Sapindales</taxon>
        <taxon>Rutaceae</taxon>
        <taxon>Aurantioideae</taxon>
        <taxon>Citrus</taxon>
    </lineage>
</organism>
<proteinExistence type="predicted"/>